<keyword evidence="7" id="KW-0436">Ligase</keyword>
<evidence type="ECO:0000313" key="7">
    <source>
        <dbReference type="EMBL" id="PYE20217.1"/>
    </source>
</evidence>
<dbReference type="PANTHER" id="PTHR37422">
    <property type="entry name" value="TEICHURONIC ACID BIOSYNTHESIS PROTEIN TUAE"/>
    <property type="match status" value="1"/>
</dbReference>
<keyword evidence="4 5" id="KW-0472">Membrane</keyword>
<evidence type="ECO:0000256" key="2">
    <source>
        <dbReference type="ARBA" id="ARBA00022692"/>
    </source>
</evidence>
<sequence>MTTKIRTAEERSARAGPALTANDLALFLVGTGLALIAAITQLGPRILLLLIVPVGVALGVYAMRRPLVTLLLLVVAEALNLAGVVALHVSLPVFPASLALGLLTIALALRDPGMRARLNRWTVVFAGLVCVYLATQAVAIMGSVELQESIWTIRRILLDCVFLMIVFVLAQFTARPWTVAVAIVVPLAVLSLLALVNELVFAGGSSFFGFSTVTEASGELTTTLRYGGPLPDSNFWGRNLVMGLPLACALIHRSVRSRDIRAVTLWGASVLALLAGIYLTQSRGTFVAAAAGLVVWIVLSGPAVRKWSLLAFPLVGVMFVVPGIGNRLTALYDDVFGENVDYGIDPSILGRKAAQQIAWAMFDDRPIYGFGPGTYYTQVPEYAGTVQTAVVHPTDAPHNLYAQLAAESGIVGLTGWLVMVVGIVGLLALRLYSNPSVRDRVLMAAAVAAVAAWSVASIFLHLAYFRSFALVLALAGAMGATGGPFAAEATRGFARGVAVTITAAVAGVLAAGAVLWSTTTTETTATQELMLLPPGTSTDDGYGYALDIRSRSPVLPTYAAIMRSAEHSATVTADPVRGVVTISRTDPDAATAREELRADVDLALERIREVGADSDYSIVDVGQRMTSEPTHSGAATSVAVLIGAAVAVGVGLTIRRLAGESAGVRRRARAGTAP</sequence>
<feature type="transmembrane region" description="Helical" evidence="5">
    <location>
        <begin position="493"/>
        <end position="516"/>
    </location>
</feature>
<dbReference type="Proteomes" id="UP000247591">
    <property type="component" value="Unassembled WGS sequence"/>
</dbReference>
<feature type="transmembrane region" description="Helical" evidence="5">
    <location>
        <begin position="21"/>
        <end position="40"/>
    </location>
</feature>
<organism evidence="7 8">
    <name type="scientific">Williamsia limnetica</name>
    <dbReference type="NCBI Taxonomy" id="882452"/>
    <lineage>
        <taxon>Bacteria</taxon>
        <taxon>Bacillati</taxon>
        <taxon>Actinomycetota</taxon>
        <taxon>Actinomycetes</taxon>
        <taxon>Mycobacteriales</taxon>
        <taxon>Nocardiaceae</taxon>
        <taxon>Williamsia</taxon>
    </lineage>
</organism>
<dbReference type="InterPro" id="IPR007016">
    <property type="entry name" value="O-antigen_ligase-rel_domated"/>
</dbReference>
<proteinExistence type="predicted"/>
<feature type="domain" description="O-antigen ligase-related" evidence="6">
    <location>
        <begin position="269"/>
        <end position="417"/>
    </location>
</feature>
<evidence type="ECO:0000256" key="5">
    <source>
        <dbReference type="SAM" id="Phobius"/>
    </source>
</evidence>
<feature type="transmembrane region" description="Helical" evidence="5">
    <location>
        <begin position="286"/>
        <end position="304"/>
    </location>
</feature>
<keyword evidence="3 5" id="KW-1133">Transmembrane helix</keyword>
<evidence type="ECO:0000313" key="8">
    <source>
        <dbReference type="Proteomes" id="UP000247591"/>
    </source>
</evidence>
<accession>A0A318S153</accession>
<dbReference type="GO" id="GO:0016874">
    <property type="term" value="F:ligase activity"/>
    <property type="evidence" value="ECO:0007669"/>
    <property type="project" value="UniProtKB-KW"/>
</dbReference>
<reference evidence="7 8" key="1">
    <citation type="submission" date="2018-06" db="EMBL/GenBank/DDBJ databases">
        <title>Genomic Encyclopedia of Type Strains, Phase IV (KMG-IV): sequencing the most valuable type-strain genomes for metagenomic binning, comparative biology and taxonomic classification.</title>
        <authorList>
            <person name="Goeker M."/>
        </authorList>
    </citation>
    <scope>NUCLEOTIDE SEQUENCE [LARGE SCALE GENOMIC DNA]</scope>
    <source>
        <strain evidence="7 8">DSM 45521</strain>
    </source>
</reference>
<feature type="transmembrane region" description="Helical" evidence="5">
    <location>
        <begin position="441"/>
        <end position="462"/>
    </location>
</feature>
<evidence type="ECO:0000256" key="1">
    <source>
        <dbReference type="ARBA" id="ARBA00004141"/>
    </source>
</evidence>
<feature type="transmembrane region" description="Helical" evidence="5">
    <location>
        <begin position="150"/>
        <end position="170"/>
    </location>
</feature>
<evidence type="ECO:0000256" key="3">
    <source>
        <dbReference type="ARBA" id="ARBA00022989"/>
    </source>
</evidence>
<feature type="transmembrane region" description="Helical" evidence="5">
    <location>
        <begin position="311"/>
        <end position="332"/>
    </location>
</feature>
<dbReference type="GO" id="GO:0016020">
    <property type="term" value="C:membrane"/>
    <property type="evidence" value="ECO:0007669"/>
    <property type="project" value="UniProtKB-SubCell"/>
</dbReference>
<gene>
    <name evidence="7" type="ORF">DFR67_102355</name>
</gene>
<feature type="transmembrane region" description="Helical" evidence="5">
    <location>
        <begin position="177"/>
        <end position="196"/>
    </location>
</feature>
<feature type="transmembrane region" description="Helical" evidence="5">
    <location>
        <begin position="121"/>
        <end position="144"/>
    </location>
</feature>
<feature type="transmembrane region" description="Helical" evidence="5">
    <location>
        <begin position="634"/>
        <end position="658"/>
    </location>
</feature>
<keyword evidence="8" id="KW-1185">Reference proteome</keyword>
<feature type="transmembrane region" description="Helical" evidence="5">
    <location>
        <begin position="263"/>
        <end position="280"/>
    </location>
</feature>
<dbReference type="InterPro" id="IPR051533">
    <property type="entry name" value="WaaL-like"/>
</dbReference>
<feature type="transmembrane region" description="Helical" evidence="5">
    <location>
        <begin position="70"/>
        <end position="87"/>
    </location>
</feature>
<name>A0A318S153_WILLI</name>
<dbReference type="AlphaFoldDB" id="A0A318S153"/>
<comment type="caution">
    <text evidence="7">The sequence shown here is derived from an EMBL/GenBank/DDBJ whole genome shotgun (WGS) entry which is preliminary data.</text>
</comment>
<dbReference type="OrthoDB" id="4577352at2"/>
<feature type="transmembrane region" description="Helical" evidence="5">
    <location>
        <begin position="235"/>
        <end position="251"/>
    </location>
</feature>
<feature type="transmembrane region" description="Helical" evidence="5">
    <location>
        <begin position="410"/>
        <end position="429"/>
    </location>
</feature>
<feature type="transmembrane region" description="Helical" evidence="5">
    <location>
        <begin position="46"/>
        <end position="63"/>
    </location>
</feature>
<dbReference type="PANTHER" id="PTHR37422:SF23">
    <property type="entry name" value="TEICHURONIC ACID BIOSYNTHESIS PROTEIN TUAE"/>
    <property type="match status" value="1"/>
</dbReference>
<protein>
    <submittedName>
        <fullName evidence="7">O-antigen ligase</fullName>
    </submittedName>
</protein>
<feature type="transmembrane region" description="Helical" evidence="5">
    <location>
        <begin position="468"/>
        <end position="486"/>
    </location>
</feature>
<dbReference type="RefSeq" id="WP_110468211.1">
    <property type="nucleotide sequence ID" value="NZ_QJSP01000002.1"/>
</dbReference>
<evidence type="ECO:0000256" key="4">
    <source>
        <dbReference type="ARBA" id="ARBA00023136"/>
    </source>
</evidence>
<dbReference type="Pfam" id="PF04932">
    <property type="entry name" value="Wzy_C"/>
    <property type="match status" value="1"/>
</dbReference>
<feature type="transmembrane region" description="Helical" evidence="5">
    <location>
        <begin position="93"/>
        <end position="109"/>
    </location>
</feature>
<evidence type="ECO:0000259" key="6">
    <source>
        <dbReference type="Pfam" id="PF04932"/>
    </source>
</evidence>
<comment type="subcellular location">
    <subcellularLocation>
        <location evidence="1">Membrane</location>
        <topology evidence="1">Multi-pass membrane protein</topology>
    </subcellularLocation>
</comment>
<keyword evidence="2 5" id="KW-0812">Transmembrane</keyword>
<dbReference type="EMBL" id="QJSP01000002">
    <property type="protein sequence ID" value="PYE20217.1"/>
    <property type="molecule type" value="Genomic_DNA"/>
</dbReference>